<reference evidence="2" key="1">
    <citation type="journal article" date="2020" name="Stud. Mycol.">
        <title>101 Dothideomycetes genomes: a test case for predicting lifestyles and emergence of pathogens.</title>
        <authorList>
            <person name="Haridas S."/>
            <person name="Albert R."/>
            <person name="Binder M."/>
            <person name="Bloem J."/>
            <person name="Labutti K."/>
            <person name="Salamov A."/>
            <person name="Andreopoulos B."/>
            <person name="Baker S."/>
            <person name="Barry K."/>
            <person name="Bills G."/>
            <person name="Bluhm B."/>
            <person name="Cannon C."/>
            <person name="Castanera R."/>
            <person name="Culley D."/>
            <person name="Daum C."/>
            <person name="Ezra D."/>
            <person name="Gonzalez J."/>
            <person name="Henrissat B."/>
            <person name="Kuo A."/>
            <person name="Liang C."/>
            <person name="Lipzen A."/>
            <person name="Lutzoni F."/>
            <person name="Magnuson J."/>
            <person name="Mondo S."/>
            <person name="Nolan M."/>
            <person name="Ohm R."/>
            <person name="Pangilinan J."/>
            <person name="Park H.-J."/>
            <person name="Ramirez L."/>
            <person name="Alfaro M."/>
            <person name="Sun H."/>
            <person name="Tritt A."/>
            <person name="Yoshinaga Y."/>
            <person name="Zwiers L.-H."/>
            <person name="Turgeon B."/>
            <person name="Goodwin S."/>
            <person name="Spatafora J."/>
            <person name="Crous P."/>
            <person name="Grigoriev I."/>
        </authorList>
    </citation>
    <scope>NUCLEOTIDE SEQUENCE</scope>
    <source>
        <strain evidence="2">CBS 121167</strain>
    </source>
</reference>
<evidence type="ECO:0000313" key="3">
    <source>
        <dbReference type="Proteomes" id="UP000799438"/>
    </source>
</evidence>
<dbReference type="AlphaFoldDB" id="A0A6A6B3Z4"/>
<evidence type="ECO:0000313" key="2">
    <source>
        <dbReference type="EMBL" id="KAF2137451.1"/>
    </source>
</evidence>
<dbReference type="GeneID" id="54292390"/>
<evidence type="ECO:0000256" key="1">
    <source>
        <dbReference type="SAM" id="Phobius"/>
    </source>
</evidence>
<dbReference type="RefSeq" id="XP_033393166.1">
    <property type="nucleotide sequence ID" value="XM_033534900.1"/>
</dbReference>
<gene>
    <name evidence="2" type="ORF">K452DRAFT_100931</name>
</gene>
<keyword evidence="3" id="KW-1185">Reference proteome</keyword>
<keyword evidence="1" id="KW-1133">Transmembrane helix</keyword>
<feature type="transmembrane region" description="Helical" evidence="1">
    <location>
        <begin position="51"/>
        <end position="72"/>
    </location>
</feature>
<name>A0A6A6B3Z4_9PEZI</name>
<feature type="transmembrane region" description="Helical" evidence="1">
    <location>
        <begin position="12"/>
        <end position="31"/>
    </location>
</feature>
<keyword evidence="1" id="KW-0812">Transmembrane</keyword>
<sequence>MFRVPHDLLLGQVGGHMIFTTYLVMMGDGVLGYTLRRHYSYSPYFSEQRSLVFVFCFCFLGLLSLFWVRSFLSVRCLLCLLN</sequence>
<accession>A0A6A6B3Z4</accession>
<dbReference type="Proteomes" id="UP000799438">
    <property type="component" value="Unassembled WGS sequence"/>
</dbReference>
<organism evidence="2 3">
    <name type="scientific">Aplosporella prunicola CBS 121167</name>
    <dbReference type="NCBI Taxonomy" id="1176127"/>
    <lineage>
        <taxon>Eukaryota</taxon>
        <taxon>Fungi</taxon>
        <taxon>Dikarya</taxon>
        <taxon>Ascomycota</taxon>
        <taxon>Pezizomycotina</taxon>
        <taxon>Dothideomycetes</taxon>
        <taxon>Dothideomycetes incertae sedis</taxon>
        <taxon>Botryosphaeriales</taxon>
        <taxon>Aplosporellaceae</taxon>
        <taxon>Aplosporella</taxon>
    </lineage>
</organism>
<dbReference type="EMBL" id="ML995502">
    <property type="protein sequence ID" value="KAF2137451.1"/>
    <property type="molecule type" value="Genomic_DNA"/>
</dbReference>
<proteinExistence type="predicted"/>
<protein>
    <submittedName>
        <fullName evidence="2">Uncharacterized protein</fullName>
    </submittedName>
</protein>
<keyword evidence="1" id="KW-0472">Membrane</keyword>